<dbReference type="Proteomes" id="UP000501690">
    <property type="component" value="Linkage Group LG3"/>
</dbReference>
<evidence type="ECO:0000313" key="9">
    <source>
        <dbReference type="Proteomes" id="UP000501690"/>
    </source>
</evidence>
<dbReference type="GO" id="GO:0005634">
    <property type="term" value="C:nucleus"/>
    <property type="evidence" value="ECO:0007669"/>
    <property type="project" value="UniProtKB-SubCell"/>
</dbReference>
<accession>A0A4D6LD58</accession>
<evidence type="ECO:0000259" key="7">
    <source>
        <dbReference type="PROSITE" id="PS50863"/>
    </source>
</evidence>
<dbReference type="Gene3D" id="2.40.330.10">
    <property type="entry name" value="DNA-binding pseudobarrel domain"/>
    <property type="match status" value="3"/>
</dbReference>
<name>A0A4D6LD58_VIGUN</name>
<dbReference type="AlphaFoldDB" id="A0A4D6LD58"/>
<dbReference type="InterPro" id="IPR039218">
    <property type="entry name" value="REM_fam"/>
</dbReference>
<dbReference type="InterPro" id="IPR003340">
    <property type="entry name" value="B3_DNA-bd"/>
</dbReference>
<dbReference type="SUPFAM" id="SSF101936">
    <property type="entry name" value="DNA-binding pseudobarrel domain"/>
    <property type="match status" value="3"/>
</dbReference>
<evidence type="ECO:0000313" key="8">
    <source>
        <dbReference type="EMBL" id="QCD86275.1"/>
    </source>
</evidence>
<evidence type="ECO:0000256" key="2">
    <source>
        <dbReference type="ARBA" id="ARBA00022737"/>
    </source>
</evidence>
<keyword evidence="2" id="KW-0677">Repeat</keyword>
<evidence type="ECO:0000256" key="6">
    <source>
        <dbReference type="ARBA" id="ARBA00023242"/>
    </source>
</evidence>
<protein>
    <recommendedName>
        <fullName evidence="7">TF-B3 domain-containing protein</fullName>
    </recommendedName>
</protein>
<evidence type="ECO:0000256" key="3">
    <source>
        <dbReference type="ARBA" id="ARBA00023015"/>
    </source>
</evidence>
<feature type="domain" description="TF-B3" evidence="7">
    <location>
        <begin position="601"/>
        <end position="648"/>
    </location>
</feature>
<keyword evidence="9" id="KW-1185">Reference proteome</keyword>
<evidence type="ECO:0000256" key="5">
    <source>
        <dbReference type="ARBA" id="ARBA00023163"/>
    </source>
</evidence>
<evidence type="ECO:0000256" key="1">
    <source>
        <dbReference type="ARBA" id="ARBA00004123"/>
    </source>
</evidence>
<keyword evidence="5" id="KW-0804">Transcription</keyword>
<evidence type="ECO:0000256" key="4">
    <source>
        <dbReference type="ARBA" id="ARBA00023125"/>
    </source>
</evidence>
<dbReference type="Pfam" id="PF02362">
    <property type="entry name" value="B3"/>
    <property type="match status" value="3"/>
</dbReference>
<proteinExistence type="predicted"/>
<comment type="subcellular location">
    <subcellularLocation>
        <location evidence="1">Nucleus</location>
    </subcellularLocation>
</comment>
<dbReference type="EMBL" id="CP039347">
    <property type="protein sequence ID" value="QCD86275.1"/>
    <property type="molecule type" value="Genomic_DNA"/>
</dbReference>
<dbReference type="PANTHER" id="PTHR31674">
    <property type="entry name" value="B3 DOMAIN-CONTAINING PROTEIN REM-LIKE 3-RELATED"/>
    <property type="match status" value="1"/>
</dbReference>
<dbReference type="PROSITE" id="PS50863">
    <property type="entry name" value="B3"/>
    <property type="match status" value="1"/>
</dbReference>
<dbReference type="GO" id="GO:0003677">
    <property type="term" value="F:DNA binding"/>
    <property type="evidence" value="ECO:0007669"/>
    <property type="project" value="UniProtKB-KW"/>
</dbReference>
<dbReference type="SMART" id="SM01019">
    <property type="entry name" value="B3"/>
    <property type="match status" value="3"/>
</dbReference>
<keyword evidence="3" id="KW-0805">Transcription regulation</keyword>
<keyword evidence="6" id="KW-0539">Nucleus</keyword>
<reference evidence="8 9" key="1">
    <citation type="submission" date="2019-04" db="EMBL/GenBank/DDBJ databases">
        <title>An improved genome assembly and genetic linkage map for asparagus bean, Vigna unguiculata ssp. sesquipedialis.</title>
        <authorList>
            <person name="Xia Q."/>
            <person name="Zhang R."/>
            <person name="Dong Y."/>
        </authorList>
    </citation>
    <scope>NUCLEOTIDE SEQUENCE [LARGE SCALE GENOMIC DNA]</scope>
    <source>
        <tissue evidence="8">Leaf</tissue>
    </source>
</reference>
<keyword evidence="4" id="KW-0238">DNA-binding</keyword>
<gene>
    <name evidence="8" type="ORF">DEO72_LG3g796</name>
</gene>
<dbReference type="InterPro" id="IPR015300">
    <property type="entry name" value="DNA-bd_pseudobarrel_sf"/>
</dbReference>
<organism evidence="8 9">
    <name type="scientific">Vigna unguiculata</name>
    <name type="common">Cowpea</name>
    <dbReference type="NCBI Taxonomy" id="3917"/>
    <lineage>
        <taxon>Eukaryota</taxon>
        <taxon>Viridiplantae</taxon>
        <taxon>Streptophyta</taxon>
        <taxon>Embryophyta</taxon>
        <taxon>Tracheophyta</taxon>
        <taxon>Spermatophyta</taxon>
        <taxon>Magnoliopsida</taxon>
        <taxon>eudicotyledons</taxon>
        <taxon>Gunneridae</taxon>
        <taxon>Pentapetalae</taxon>
        <taxon>rosids</taxon>
        <taxon>fabids</taxon>
        <taxon>Fabales</taxon>
        <taxon>Fabaceae</taxon>
        <taxon>Papilionoideae</taxon>
        <taxon>50 kb inversion clade</taxon>
        <taxon>NPAAA clade</taxon>
        <taxon>indigoferoid/millettioid clade</taxon>
        <taxon>Phaseoleae</taxon>
        <taxon>Vigna</taxon>
    </lineage>
</organism>
<sequence>MFMDPSEDFLLFEEGFFLEWGHCLLMGTNCFTDPRGNVLNIEFEENLMAERKFRASDDIVNFYDVYDIEFVCTLYCGDRYFRFRVFDIDWNEIEYPLIYFADEVEMIYEGESVGGLNNDSGGIVNNVGAVNPHDFLNSHDGLVKKLTKYDVQTSSLYLHLDFARQFLEKGRRRYFITISTSKFSPCKIRWTRRSSFECYMTCGWKRFCKDNQLAAGDELKFDFLLFEEGFFLEWGHCLLMGTNCFTDPRGNVLNIEFEENLMAERKFRASDDIVNFYDVYDIEFVCTLYCGDRYFRVKLELSKIYFADEVEMIYEGESVGGLNNDSGGIVNNVGAVNPHDFLNSHDGLVKKLTKYDVQTSSLYLHLDFARQFLEKGRRRYFITISTSKFSPCKIRWTRRSSFECYMTCGWKRFCKDNQLAAGDELKFDFLLFEEGFFLEWGHCLLMGTNCFTDPRGNVLNIEFEENLMAERKFRASDDIVNFYDVYDIEFVCTLYCGDRYFRVKLELSKIYFADEVEMIYEGESVGGLNNDSGGIVNNVGAVNPHDFLNSHDGLVKKLTKYDVQTSSLYLHLDFARQFLEKGRRRYFITISTSKFSPCKIRWTRRSSFECYMTCGWKRFCKDNQLAAGDELKFVIDNQQKNVIHVLKV</sequence>
<dbReference type="PANTHER" id="PTHR31674:SF62">
    <property type="entry name" value="B3 DOMAIN-CONTAINING PROTEIN REM14-RELATED"/>
    <property type="match status" value="1"/>
</dbReference>